<accession>A0A6I4WCK8</accession>
<reference evidence="2 3" key="1">
    <citation type="submission" date="2019-12" db="EMBL/GenBank/DDBJ databases">
        <title>Nocardia macrotermitis sp. nov. and Nocardia aurantia sp. nov., isolated from the gut of the fungus growing-termite Macrotermes natalensis.</title>
        <authorList>
            <person name="Christine B."/>
            <person name="Rene B."/>
        </authorList>
    </citation>
    <scope>NUCLEOTIDE SEQUENCE [LARGE SCALE GENOMIC DNA]</scope>
    <source>
        <strain evidence="2 3">DSM 102126</strain>
    </source>
</reference>
<dbReference type="SMART" id="SM00530">
    <property type="entry name" value="HTH_XRE"/>
    <property type="match status" value="1"/>
</dbReference>
<dbReference type="Proteomes" id="UP000431901">
    <property type="component" value="Unassembled WGS sequence"/>
</dbReference>
<dbReference type="GO" id="GO:0003677">
    <property type="term" value="F:DNA binding"/>
    <property type="evidence" value="ECO:0007669"/>
    <property type="project" value="InterPro"/>
</dbReference>
<sequence>MTGSAEGPKERRRLAAELRALRAQAGLSGRELASGIDRVSQSKVSRIEAGTAMPTLAQIERWAELTGATPEKTRNLLMLAERAFNEIHAWGTLLKDRPHQQDEIGKREGGARMVRTFEPLIVPGLLQTAEYARQVFDLSPLATVREGVPAAVSARMDRQLALYDPGQRFEFLITEASLRWCPGQEGRGLLPAQLDRVHSLSTLRNVSIGVIRDGAPALTYAAHGFVIYEGRDADDVCVGVEAVHAGMALHDPDVIEMYERTWTALKRTALFGDEARQIVIEHLSAFRVPAE</sequence>
<dbReference type="EMBL" id="WUTW01000003">
    <property type="protein sequence ID" value="MXQ65965.1"/>
    <property type="molecule type" value="Genomic_DNA"/>
</dbReference>
<dbReference type="Pfam" id="PF19054">
    <property type="entry name" value="DUF5753"/>
    <property type="match status" value="1"/>
</dbReference>
<feature type="domain" description="HTH cro/C1-type" evidence="1">
    <location>
        <begin position="18"/>
        <end position="73"/>
    </location>
</feature>
<dbReference type="OrthoDB" id="4966777at2"/>
<evidence type="ECO:0000259" key="1">
    <source>
        <dbReference type="PROSITE" id="PS50943"/>
    </source>
</evidence>
<dbReference type="CDD" id="cd00093">
    <property type="entry name" value="HTH_XRE"/>
    <property type="match status" value="1"/>
</dbReference>
<dbReference type="AlphaFoldDB" id="A0A6I4WCK8"/>
<name>A0A6I4WCK8_9ACTN</name>
<keyword evidence="3" id="KW-1185">Reference proteome</keyword>
<evidence type="ECO:0000313" key="2">
    <source>
        <dbReference type="EMBL" id="MXQ65965.1"/>
    </source>
</evidence>
<dbReference type="RefSeq" id="WP_161104168.1">
    <property type="nucleotide sequence ID" value="NZ_JBHLYI010000004.1"/>
</dbReference>
<dbReference type="Gene3D" id="1.10.260.40">
    <property type="entry name" value="lambda repressor-like DNA-binding domains"/>
    <property type="match status" value="1"/>
</dbReference>
<dbReference type="SUPFAM" id="SSF47413">
    <property type="entry name" value="lambda repressor-like DNA-binding domains"/>
    <property type="match status" value="1"/>
</dbReference>
<comment type="caution">
    <text evidence="2">The sequence shown here is derived from an EMBL/GenBank/DDBJ whole genome shotgun (WGS) entry which is preliminary data.</text>
</comment>
<dbReference type="PROSITE" id="PS50943">
    <property type="entry name" value="HTH_CROC1"/>
    <property type="match status" value="1"/>
</dbReference>
<evidence type="ECO:0000313" key="3">
    <source>
        <dbReference type="Proteomes" id="UP000431901"/>
    </source>
</evidence>
<dbReference type="InterPro" id="IPR043917">
    <property type="entry name" value="DUF5753"/>
</dbReference>
<protein>
    <submittedName>
        <fullName evidence="2">Helix-turn-helix domain-containing protein</fullName>
    </submittedName>
</protein>
<dbReference type="InterPro" id="IPR001387">
    <property type="entry name" value="Cro/C1-type_HTH"/>
</dbReference>
<gene>
    <name evidence="2" type="ORF">GQ466_18255</name>
</gene>
<proteinExistence type="predicted"/>
<dbReference type="Pfam" id="PF13560">
    <property type="entry name" value="HTH_31"/>
    <property type="match status" value="1"/>
</dbReference>
<organism evidence="2 3">
    <name type="scientific">Actinomadura rayongensis</name>
    <dbReference type="NCBI Taxonomy" id="1429076"/>
    <lineage>
        <taxon>Bacteria</taxon>
        <taxon>Bacillati</taxon>
        <taxon>Actinomycetota</taxon>
        <taxon>Actinomycetes</taxon>
        <taxon>Streptosporangiales</taxon>
        <taxon>Thermomonosporaceae</taxon>
        <taxon>Actinomadura</taxon>
    </lineage>
</organism>
<dbReference type="InterPro" id="IPR010982">
    <property type="entry name" value="Lambda_DNA-bd_dom_sf"/>
</dbReference>